<comment type="caution">
    <text evidence="2">The sequence shown here is derived from an EMBL/GenBank/DDBJ whole genome shotgun (WGS) entry which is preliminary data.</text>
</comment>
<evidence type="ECO:0000256" key="1">
    <source>
        <dbReference type="SAM" id="Phobius"/>
    </source>
</evidence>
<dbReference type="RefSeq" id="WP_261235432.1">
    <property type="nucleotide sequence ID" value="NZ_JAMXFA010000012.1"/>
</dbReference>
<keyword evidence="1" id="KW-0472">Membrane</keyword>
<evidence type="ECO:0000313" key="2">
    <source>
        <dbReference type="EMBL" id="MCT7978156.1"/>
    </source>
</evidence>
<feature type="transmembrane region" description="Helical" evidence="1">
    <location>
        <begin position="193"/>
        <end position="214"/>
    </location>
</feature>
<feature type="transmembrane region" description="Helical" evidence="1">
    <location>
        <begin position="168"/>
        <end position="187"/>
    </location>
</feature>
<gene>
    <name evidence="2" type="ORF">NG792_10605</name>
</gene>
<name>A0ABT2NA61_9CYAN</name>
<keyword evidence="1" id="KW-1133">Transmembrane helix</keyword>
<evidence type="ECO:0008006" key="4">
    <source>
        <dbReference type="Google" id="ProtNLM"/>
    </source>
</evidence>
<evidence type="ECO:0000313" key="3">
    <source>
        <dbReference type="Proteomes" id="UP001525961"/>
    </source>
</evidence>
<protein>
    <recommendedName>
        <fullName evidence="4">ZIP Zinc transporter</fullName>
    </recommendedName>
</protein>
<feature type="transmembrane region" description="Helical" evidence="1">
    <location>
        <begin position="138"/>
        <end position="156"/>
    </location>
</feature>
<dbReference type="EMBL" id="JAMXFA010000012">
    <property type="protein sequence ID" value="MCT7978156.1"/>
    <property type="molecule type" value="Genomic_DNA"/>
</dbReference>
<keyword evidence="1" id="KW-0812">Transmembrane</keyword>
<reference evidence="2 3" key="1">
    <citation type="journal article" date="2022" name="Front. Microbiol.">
        <title>High genomic differentiation and limited gene flow indicate recent cryptic speciation within the genus Laspinema (cyanobacteria).</title>
        <authorList>
            <person name="Stanojkovic A."/>
            <person name="Skoupy S."/>
            <person name="Skaloud P."/>
            <person name="Dvorak P."/>
        </authorList>
    </citation>
    <scope>NUCLEOTIDE SEQUENCE [LARGE SCALE GENOMIC DNA]</scope>
    <source>
        <strain evidence="2 3">D3b</strain>
    </source>
</reference>
<feature type="transmembrane region" description="Helical" evidence="1">
    <location>
        <begin position="74"/>
        <end position="92"/>
    </location>
</feature>
<accession>A0ABT2NA61</accession>
<dbReference type="Proteomes" id="UP001525961">
    <property type="component" value="Unassembled WGS sequence"/>
</dbReference>
<feature type="transmembrane region" description="Helical" evidence="1">
    <location>
        <begin position="226"/>
        <end position="242"/>
    </location>
</feature>
<feature type="transmembrane region" description="Helical" evidence="1">
    <location>
        <begin position="113"/>
        <end position="132"/>
    </location>
</feature>
<proteinExistence type="predicted"/>
<organism evidence="2 3">
    <name type="scientific">Laspinema olomoucense D3b</name>
    <dbReference type="NCBI Taxonomy" id="2953688"/>
    <lineage>
        <taxon>Bacteria</taxon>
        <taxon>Bacillati</taxon>
        <taxon>Cyanobacteriota</taxon>
        <taxon>Cyanophyceae</taxon>
        <taxon>Oscillatoriophycideae</taxon>
        <taxon>Oscillatoriales</taxon>
        <taxon>Laspinemataceae</taxon>
        <taxon>Laspinema</taxon>
        <taxon>Laspinema olomoucense</taxon>
    </lineage>
</organism>
<sequence>MNLSLLFVIALAIVHICAKNLLFLDSVPRNCWLSMAGGVSVAYTFIHIFPELSEGQATVEASELNGLEFLEHHVYLISLLGFSLFYGLENLAKKSRQHQVKIGRRDATSEKVFWLHIISFALYNALIGYLLAHPEEESSVLSLWLFFIAMGLHFLVNDFGLREHHKWVYNHIGRWVLAAAVITGWAIGRATTISQEAIALLFAFLAGGIILNILKEELPEERESKFWAFAVGAAAYALLLLII</sequence>
<keyword evidence="3" id="KW-1185">Reference proteome</keyword>